<dbReference type="Pfam" id="PF00512">
    <property type="entry name" value="HisKA"/>
    <property type="match status" value="1"/>
</dbReference>
<dbReference type="InterPro" id="IPR004358">
    <property type="entry name" value="Sig_transdc_His_kin-like_C"/>
</dbReference>
<dbReference type="Pfam" id="PF00672">
    <property type="entry name" value="HAMP"/>
    <property type="match status" value="1"/>
</dbReference>
<keyword evidence="15" id="KW-1185">Reference proteome</keyword>
<comment type="subcellular location">
    <subcellularLocation>
        <location evidence="2">Membrane</location>
    </subcellularLocation>
</comment>
<accession>A0ABV4IDH2</accession>
<evidence type="ECO:0000259" key="13">
    <source>
        <dbReference type="PROSITE" id="PS50885"/>
    </source>
</evidence>
<feature type="domain" description="HAMP" evidence="13">
    <location>
        <begin position="189"/>
        <end position="242"/>
    </location>
</feature>
<evidence type="ECO:0000313" key="14">
    <source>
        <dbReference type="EMBL" id="MEZ2739899.1"/>
    </source>
</evidence>
<protein>
    <recommendedName>
        <fullName evidence="3">histidine kinase</fullName>
        <ecNumber evidence="3">2.7.13.3</ecNumber>
    </recommendedName>
</protein>
<reference evidence="14 15" key="1">
    <citation type="submission" date="2024-08" db="EMBL/GenBank/DDBJ databases">
        <authorList>
            <person name="Feng Z."/>
            <person name="Ronholm J."/>
        </authorList>
    </citation>
    <scope>NUCLEOTIDE SEQUENCE [LARGE SCALE GENOMIC DNA]</scope>
    <source>
        <strain evidence="14 15">4-AB0-8</strain>
    </source>
</reference>
<evidence type="ECO:0000256" key="11">
    <source>
        <dbReference type="SAM" id="Phobius"/>
    </source>
</evidence>
<dbReference type="EMBL" id="JBGJLR010000011">
    <property type="protein sequence ID" value="MEZ2739899.1"/>
    <property type="molecule type" value="Genomic_DNA"/>
</dbReference>
<dbReference type="PANTHER" id="PTHR45436:SF8">
    <property type="entry name" value="HISTIDINE KINASE"/>
    <property type="match status" value="1"/>
</dbReference>
<dbReference type="InterPro" id="IPR003661">
    <property type="entry name" value="HisK_dim/P_dom"/>
</dbReference>
<evidence type="ECO:0000256" key="1">
    <source>
        <dbReference type="ARBA" id="ARBA00000085"/>
    </source>
</evidence>
<dbReference type="Gene3D" id="1.10.287.130">
    <property type="match status" value="1"/>
</dbReference>
<keyword evidence="14" id="KW-0547">Nucleotide-binding</keyword>
<dbReference type="RefSeq" id="WP_370892552.1">
    <property type="nucleotide sequence ID" value="NZ_JBGJLR010000011.1"/>
</dbReference>
<evidence type="ECO:0000256" key="8">
    <source>
        <dbReference type="ARBA" id="ARBA00022989"/>
    </source>
</evidence>
<keyword evidence="6 11" id="KW-0812">Transmembrane</keyword>
<comment type="caution">
    <text evidence="14">The sequence shown here is derived from an EMBL/GenBank/DDBJ whole genome shotgun (WGS) entry which is preliminary data.</text>
</comment>
<dbReference type="InterPro" id="IPR005467">
    <property type="entry name" value="His_kinase_dom"/>
</dbReference>
<organism evidence="14 15">
    <name type="scientific">Comamonas jiangduensis</name>
    <dbReference type="NCBI Taxonomy" id="1194168"/>
    <lineage>
        <taxon>Bacteria</taxon>
        <taxon>Pseudomonadati</taxon>
        <taxon>Pseudomonadota</taxon>
        <taxon>Betaproteobacteria</taxon>
        <taxon>Burkholderiales</taxon>
        <taxon>Comamonadaceae</taxon>
        <taxon>Comamonas</taxon>
    </lineage>
</organism>
<feature type="domain" description="Histidine kinase" evidence="12">
    <location>
        <begin position="250"/>
        <end position="463"/>
    </location>
</feature>
<keyword evidence="9" id="KW-0902">Two-component regulatory system</keyword>
<dbReference type="CDD" id="cd00082">
    <property type="entry name" value="HisKA"/>
    <property type="match status" value="1"/>
</dbReference>
<feature type="transmembrane region" description="Helical" evidence="11">
    <location>
        <begin position="20"/>
        <end position="43"/>
    </location>
</feature>
<keyword evidence="5" id="KW-0808">Transferase</keyword>
<dbReference type="SMART" id="SM00388">
    <property type="entry name" value="HisKA"/>
    <property type="match status" value="1"/>
</dbReference>
<evidence type="ECO:0000256" key="7">
    <source>
        <dbReference type="ARBA" id="ARBA00022777"/>
    </source>
</evidence>
<keyword evidence="10 11" id="KW-0472">Membrane</keyword>
<keyword evidence="7" id="KW-0418">Kinase</keyword>
<keyword evidence="4" id="KW-0597">Phosphoprotein</keyword>
<dbReference type="GO" id="GO:0005524">
    <property type="term" value="F:ATP binding"/>
    <property type="evidence" value="ECO:0007669"/>
    <property type="project" value="UniProtKB-KW"/>
</dbReference>
<dbReference type="InterPro" id="IPR050428">
    <property type="entry name" value="TCS_sensor_his_kinase"/>
</dbReference>
<dbReference type="SMART" id="SM00387">
    <property type="entry name" value="HATPase_c"/>
    <property type="match status" value="1"/>
</dbReference>
<sequence>MPPRLNPLPRAWQAWQSSSFRLALCFGLLVLAILAGTFTVYYVEMVGTASQQLDDYALRTSKRLLHTHGQQGDAGLQAEITQLLGDGIDSQSEVLIFQNRQGQVWAGNAVADMVQVRASPGLQDVMLEQEARHFLGRVQVHDLGQDRFLLAGSDLQPLSDIRDRYFKATGIALALVMALSLAAAVAFRYLMDQRAAALRRAMRQAGQGNLHFRLPQSRRSDEFSLLEQDINTMLEQLEQLVHGIRHVSNMVAHNLRTPLSRTLHHVQLAMDAPEAQRQSQLELVQEELQQLNRLFAKMLLLAEVESGLGQQRFAPLNLRCVLQEVLEFYDPIFVDRQVQLQIQAQDDAWVLGDSHLLANALSNLLDNFLKYGGDGACFALEIALQVSAHHVTLQLRDHGRGVPADALVRMGQHFFRASTHQQLAGHGIGLASVRAIARLHQGSITWRLASPGLATTLQLPRASAPGQNAA</sequence>
<evidence type="ECO:0000256" key="10">
    <source>
        <dbReference type="ARBA" id="ARBA00023136"/>
    </source>
</evidence>
<dbReference type="PROSITE" id="PS50885">
    <property type="entry name" value="HAMP"/>
    <property type="match status" value="1"/>
</dbReference>
<gene>
    <name evidence="14" type="ORF">ACBP88_10650</name>
</gene>
<evidence type="ECO:0000313" key="15">
    <source>
        <dbReference type="Proteomes" id="UP001567350"/>
    </source>
</evidence>
<dbReference type="PRINTS" id="PR00344">
    <property type="entry name" value="BCTRLSENSOR"/>
</dbReference>
<evidence type="ECO:0000256" key="6">
    <source>
        <dbReference type="ARBA" id="ARBA00022692"/>
    </source>
</evidence>
<dbReference type="SMART" id="SM00304">
    <property type="entry name" value="HAMP"/>
    <property type="match status" value="1"/>
</dbReference>
<evidence type="ECO:0000256" key="9">
    <source>
        <dbReference type="ARBA" id="ARBA00023012"/>
    </source>
</evidence>
<evidence type="ECO:0000259" key="12">
    <source>
        <dbReference type="PROSITE" id="PS50109"/>
    </source>
</evidence>
<name>A0ABV4IDH2_9BURK</name>
<dbReference type="InterPro" id="IPR036097">
    <property type="entry name" value="HisK_dim/P_sf"/>
</dbReference>
<evidence type="ECO:0000256" key="2">
    <source>
        <dbReference type="ARBA" id="ARBA00004370"/>
    </source>
</evidence>
<evidence type="ECO:0000256" key="4">
    <source>
        <dbReference type="ARBA" id="ARBA00022553"/>
    </source>
</evidence>
<dbReference type="Pfam" id="PF02518">
    <property type="entry name" value="HATPase_c"/>
    <property type="match status" value="1"/>
</dbReference>
<dbReference type="PROSITE" id="PS50109">
    <property type="entry name" value="HIS_KIN"/>
    <property type="match status" value="1"/>
</dbReference>
<dbReference type="InterPro" id="IPR036890">
    <property type="entry name" value="HATPase_C_sf"/>
</dbReference>
<dbReference type="Gene3D" id="3.30.565.10">
    <property type="entry name" value="Histidine kinase-like ATPase, C-terminal domain"/>
    <property type="match status" value="1"/>
</dbReference>
<dbReference type="Proteomes" id="UP001567350">
    <property type="component" value="Unassembled WGS sequence"/>
</dbReference>
<dbReference type="PANTHER" id="PTHR45436">
    <property type="entry name" value="SENSOR HISTIDINE KINASE YKOH"/>
    <property type="match status" value="1"/>
</dbReference>
<comment type="catalytic activity">
    <reaction evidence="1">
        <text>ATP + protein L-histidine = ADP + protein N-phospho-L-histidine.</text>
        <dbReference type="EC" id="2.7.13.3"/>
    </reaction>
</comment>
<dbReference type="SUPFAM" id="SSF47384">
    <property type="entry name" value="Homodimeric domain of signal transducing histidine kinase"/>
    <property type="match status" value="1"/>
</dbReference>
<keyword evidence="14" id="KW-0067">ATP-binding</keyword>
<proteinExistence type="predicted"/>
<dbReference type="Gene3D" id="6.10.340.10">
    <property type="match status" value="1"/>
</dbReference>
<dbReference type="InterPro" id="IPR003660">
    <property type="entry name" value="HAMP_dom"/>
</dbReference>
<keyword evidence="8 11" id="KW-1133">Transmembrane helix</keyword>
<dbReference type="InterPro" id="IPR003594">
    <property type="entry name" value="HATPase_dom"/>
</dbReference>
<evidence type="ECO:0000256" key="3">
    <source>
        <dbReference type="ARBA" id="ARBA00012438"/>
    </source>
</evidence>
<evidence type="ECO:0000256" key="5">
    <source>
        <dbReference type="ARBA" id="ARBA00022679"/>
    </source>
</evidence>
<feature type="transmembrane region" description="Helical" evidence="11">
    <location>
        <begin position="171"/>
        <end position="191"/>
    </location>
</feature>
<dbReference type="SUPFAM" id="SSF55874">
    <property type="entry name" value="ATPase domain of HSP90 chaperone/DNA topoisomerase II/histidine kinase"/>
    <property type="match status" value="1"/>
</dbReference>
<dbReference type="EC" id="2.7.13.3" evidence="3"/>